<dbReference type="EMBL" id="KL584705">
    <property type="protein sequence ID" value="KEQ75266.1"/>
    <property type="molecule type" value="Genomic_DNA"/>
</dbReference>
<feature type="region of interest" description="Disordered" evidence="1">
    <location>
        <begin position="143"/>
        <end position="194"/>
    </location>
</feature>
<reference evidence="2 3" key="1">
    <citation type="journal article" date="2014" name="BMC Genomics">
        <title>Genome sequencing of four Aureobasidium pullulans varieties: biotechnological potential, stress tolerance, and description of new species.</title>
        <authorList>
            <person name="Gostin Ar C."/>
            <person name="Ohm R.A."/>
            <person name="Kogej T."/>
            <person name="Sonjak S."/>
            <person name="Turk M."/>
            <person name="Zajc J."/>
            <person name="Zalar P."/>
            <person name="Grube M."/>
            <person name="Sun H."/>
            <person name="Han J."/>
            <person name="Sharma A."/>
            <person name="Chiniquy J."/>
            <person name="Ngan C.Y."/>
            <person name="Lipzen A."/>
            <person name="Barry K."/>
            <person name="Grigoriev I.V."/>
            <person name="Gunde-Cimerman N."/>
        </authorList>
    </citation>
    <scope>NUCLEOTIDE SEQUENCE [LARGE SCALE GENOMIC DNA]</scope>
    <source>
        <strain evidence="2 3">CBS 147.97</strain>
    </source>
</reference>
<dbReference type="AlphaFoldDB" id="A0A074XL23"/>
<evidence type="ECO:0000313" key="3">
    <source>
        <dbReference type="Proteomes" id="UP000027730"/>
    </source>
</evidence>
<dbReference type="HOGENOM" id="CLU_789837_0_0_1"/>
<evidence type="ECO:0000313" key="2">
    <source>
        <dbReference type="EMBL" id="KEQ75266.1"/>
    </source>
</evidence>
<feature type="compositionally biased region" description="Polar residues" evidence="1">
    <location>
        <begin position="143"/>
        <end position="176"/>
    </location>
</feature>
<keyword evidence="3" id="KW-1185">Reference proteome</keyword>
<sequence>MPIEPRTNDYVDGGKWLDAPGSALESGIYALAMAMATEPHVTGPPDWSTGTLEKRYLDALHDIQSQYLGFDDENYLLNDSDLTDIIVRWERRYKDTYDLYIDNEDDIKPAQVSGDSALDAKVILLRCHNRRWQACCYFGKNGSSVSAPPEGSSPNQRSAPQSSATSMGDQTSSGEAATTPEKHDNSTNDVNGTSSTIELTIGKLTNTLEGLVTAVEKIALAVDARQKSEGSLRTAIESLMLPLDKVAQKQARRSPHETTDKHDSKTSTEYDLRVNTPSTVRDTVTAESVSSLDDCGSDLASASHSDFMDYDGNFDNHGVNDLDGRIEERRESLIPWYTPNATVRVHSNDGL</sequence>
<accession>A0A074XL23</accession>
<feature type="region of interest" description="Disordered" evidence="1">
    <location>
        <begin position="247"/>
        <end position="270"/>
    </location>
</feature>
<gene>
    <name evidence="2" type="ORF">M436DRAFT_61685</name>
</gene>
<feature type="compositionally biased region" description="Basic and acidic residues" evidence="1">
    <location>
        <begin position="254"/>
        <end position="270"/>
    </location>
</feature>
<dbReference type="RefSeq" id="XP_013429650.1">
    <property type="nucleotide sequence ID" value="XM_013574196.1"/>
</dbReference>
<dbReference type="OrthoDB" id="3909067at2759"/>
<dbReference type="GeneID" id="25413237"/>
<organism evidence="2 3">
    <name type="scientific">Aureobasidium namibiae CBS 147.97</name>
    <dbReference type="NCBI Taxonomy" id="1043004"/>
    <lineage>
        <taxon>Eukaryota</taxon>
        <taxon>Fungi</taxon>
        <taxon>Dikarya</taxon>
        <taxon>Ascomycota</taxon>
        <taxon>Pezizomycotina</taxon>
        <taxon>Dothideomycetes</taxon>
        <taxon>Dothideomycetidae</taxon>
        <taxon>Dothideales</taxon>
        <taxon>Saccotheciaceae</taxon>
        <taxon>Aureobasidium</taxon>
    </lineage>
</organism>
<name>A0A074XL23_9PEZI</name>
<dbReference type="Proteomes" id="UP000027730">
    <property type="component" value="Unassembled WGS sequence"/>
</dbReference>
<proteinExistence type="predicted"/>
<protein>
    <submittedName>
        <fullName evidence="2">Uncharacterized protein</fullName>
    </submittedName>
</protein>
<evidence type="ECO:0000256" key="1">
    <source>
        <dbReference type="SAM" id="MobiDB-lite"/>
    </source>
</evidence>